<evidence type="ECO:0000256" key="2">
    <source>
        <dbReference type="ARBA" id="ARBA00012438"/>
    </source>
</evidence>
<dbReference type="SUPFAM" id="SSF55874">
    <property type="entry name" value="ATPase domain of HSP90 chaperone/DNA topoisomerase II/histidine kinase"/>
    <property type="match status" value="1"/>
</dbReference>
<feature type="compositionally biased region" description="Acidic residues" evidence="7">
    <location>
        <begin position="758"/>
        <end position="769"/>
    </location>
</feature>
<dbReference type="SMART" id="SM00387">
    <property type="entry name" value="HATPase_c"/>
    <property type="match status" value="1"/>
</dbReference>
<dbReference type="PRINTS" id="PR00344">
    <property type="entry name" value="BCTRLSENSOR"/>
</dbReference>
<feature type="compositionally biased region" description="Acidic residues" evidence="7">
    <location>
        <begin position="315"/>
        <end position="327"/>
    </location>
</feature>
<feature type="compositionally biased region" description="Basic and acidic residues" evidence="7">
    <location>
        <begin position="729"/>
        <end position="741"/>
    </location>
</feature>
<dbReference type="InterPro" id="IPR013767">
    <property type="entry name" value="PAS_fold"/>
</dbReference>
<dbReference type="EMBL" id="JBAKIA010000002">
    <property type="protein sequence ID" value="MEJ8473626.1"/>
    <property type="molecule type" value="Genomic_DNA"/>
</dbReference>
<dbReference type="CDD" id="cd00082">
    <property type="entry name" value="HisKA"/>
    <property type="match status" value="1"/>
</dbReference>
<name>A0ABU8TIS6_9HYPH</name>
<dbReference type="SMART" id="SM00091">
    <property type="entry name" value="PAS"/>
    <property type="match status" value="3"/>
</dbReference>
<dbReference type="CDD" id="cd00130">
    <property type="entry name" value="PAS"/>
    <property type="match status" value="1"/>
</dbReference>
<dbReference type="InterPro" id="IPR003594">
    <property type="entry name" value="HATPase_dom"/>
</dbReference>
<evidence type="ECO:0000256" key="1">
    <source>
        <dbReference type="ARBA" id="ARBA00000085"/>
    </source>
</evidence>
<dbReference type="Gene3D" id="3.30.450.20">
    <property type="entry name" value="PAS domain"/>
    <property type="match status" value="1"/>
</dbReference>
<dbReference type="PANTHER" id="PTHR43047">
    <property type="entry name" value="TWO-COMPONENT HISTIDINE PROTEIN KINASE"/>
    <property type="match status" value="1"/>
</dbReference>
<dbReference type="Proteomes" id="UP001385499">
    <property type="component" value="Unassembled WGS sequence"/>
</dbReference>
<proteinExistence type="predicted"/>
<feature type="region of interest" description="Disordered" evidence="7">
    <location>
        <begin position="907"/>
        <end position="934"/>
    </location>
</feature>
<evidence type="ECO:0000256" key="4">
    <source>
        <dbReference type="ARBA" id="ARBA00022679"/>
    </source>
</evidence>
<dbReference type="RefSeq" id="WP_340273243.1">
    <property type="nucleotide sequence ID" value="NZ_JBAKIA010000002.1"/>
</dbReference>
<dbReference type="NCBIfam" id="TIGR00229">
    <property type="entry name" value="sensory_box"/>
    <property type="match status" value="1"/>
</dbReference>
<evidence type="ECO:0000256" key="6">
    <source>
        <dbReference type="SAM" id="Coils"/>
    </source>
</evidence>
<dbReference type="SMART" id="SM00388">
    <property type="entry name" value="HisKA"/>
    <property type="match status" value="1"/>
</dbReference>
<dbReference type="EC" id="2.7.13.3" evidence="2"/>
<evidence type="ECO:0000259" key="9">
    <source>
        <dbReference type="PROSITE" id="PS50112"/>
    </source>
</evidence>
<dbReference type="Gene3D" id="3.30.565.10">
    <property type="entry name" value="Histidine kinase-like ATPase, C-terminal domain"/>
    <property type="match status" value="1"/>
</dbReference>
<feature type="compositionally biased region" description="Polar residues" evidence="7">
    <location>
        <begin position="772"/>
        <end position="788"/>
    </location>
</feature>
<dbReference type="Pfam" id="PF02518">
    <property type="entry name" value="HATPase_c"/>
    <property type="match status" value="1"/>
</dbReference>
<keyword evidence="10" id="KW-0067">ATP-binding</keyword>
<reference evidence="10 11" key="1">
    <citation type="submission" date="2024-02" db="EMBL/GenBank/DDBJ databases">
        <title>Roseibium algae sp. nov., isolated from marine alga (Grateloupia sp.), showing potential in myo-inositol conversion.</title>
        <authorList>
            <person name="Wang Y."/>
        </authorList>
    </citation>
    <scope>NUCLEOTIDE SEQUENCE [LARGE SCALE GENOMIC DNA]</scope>
    <source>
        <strain evidence="10 11">H3510</strain>
    </source>
</reference>
<dbReference type="InterPro" id="IPR036890">
    <property type="entry name" value="HATPase_C_sf"/>
</dbReference>
<dbReference type="Pfam" id="PF00512">
    <property type="entry name" value="HisKA"/>
    <property type="match status" value="1"/>
</dbReference>
<dbReference type="SUPFAM" id="SSF55785">
    <property type="entry name" value="PYP-like sensor domain (PAS domain)"/>
    <property type="match status" value="1"/>
</dbReference>
<keyword evidence="4" id="KW-0808">Transferase</keyword>
<feature type="compositionally biased region" description="Polar residues" evidence="7">
    <location>
        <begin position="695"/>
        <end position="705"/>
    </location>
</feature>
<evidence type="ECO:0000259" key="8">
    <source>
        <dbReference type="PROSITE" id="PS50109"/>
    </source>
</evidence>
<feature type="region of interest" description="Disordered" evidence="7">
    <location>
        <begin position="315"/>
        <end position="364"/>
    </location>
</feature>
<keyword evidence="5" id="KW-0418">Kinase</keyword>
<feature type="domain" description="Histidine kinase" evidence="8">
    <location>
        <begin position="1286"/>
        <end position="1505"/>
    </location>
</feature>
<dbReference type="Pfam" id="PF00989">
    <property type="entry name" value="PAS"/>
    <property type="match status" value="1"/>
</dbReference>
<dbReference type="InterPro" id="IPR004358">
    <property type="entry name" value="Sig_transdc_His_kin-like_C"/>
</dbReference>
<feature type="region of interest" description="Disordered" evidence="7">
    <location>
        <begin position="238"/>
        <end position="266"/>
    </location>
</feature>
<gene>
    <name evidence="10" type="ORF">V6575_05965</name>
</gene>
<feature type="region of interest" description="Disordered" evidence="7">
    <location>
        <begin position="871"/>
        <end position="891"/>
    </location>
</feature>
<evidence type="ECO:0000313" key="11">
    <source>
        <dbReference type="Proteomes" id="UP001385499"/>
    </source>
</evidence>
<keyword evidence="11" id="KW-1185">Reference proteome</keyword>
<keyword evidence="3" id="KW-0597">Phosphoprotein</keyword>
<dbReference type="InterPro" id="IPR000014">
    <property type="entry name" value="PAS"/>
</dbReference>
<dbReference type="Gene3D" id="1.10.287.130">
    <property type="match status" value="1"/>
</dbReference>
<feature type="region of interest" description="Disordered" evidence="7">
    <location>
        <begin position="695"/>
        <end position="796"/>
    </location>
</feature>
<comment type="catalytic activity">
    <reaction evidence="1">
        <text>ATP + protein L-histidine = ADP + protein N-phospho-L-histidine.</text>
        <dbReference type="EC" id="2.7.13.3"/>
    </reaction>
</comment>
<dbReference type="SUPFAM" id="SSF47384">
    <property type="entry name" value="Homodimeric domain of signal transducing histidine kinase"/>
    <property type="match status" value="1"/>
</dbReference>
<feature type="compositionally biased region" description="Acidic residues" evidence="7">
    <location>
        <begin position="711"/>
        <end position="725"/>
    </location>
</feature>
<evidence type="ECO:0000256" key="5">
    <source>
        <dbReference type="ARBA" id="ARBA00022777"/>
    </source>
</evidence>
<evidence type="ECO:0000256" key="7">
    <source>
        <dbReference type="SAM" id="MobiDB-lite"/>
    </source>
</evidence>
<protein>
    <recommendedName>
        <fullName evidence="2">histidine kinase</fullName>
        <ecNumber evidence="2">2.7.13.3</ecNumber>
    </recommendedName>
</protein>
<dbReference type="InterPro" id="IPR035965">
    <property type="entry name" value="PAS-like_dom_sf"/>
</dbReference>
<dbReference type="Pfam" id="PF13188">
    <property type="entry name" value="PAS_8"/>
    <property type="match status" value="1"/>
</dbReference>
<feature type="compositionally biased region" description="Basic and acidic residues" evidence="7">
    <location>
        <begin position="911"/>
        <end position="926"/>
    </location>
</feature>
<feature type="coiled-coil region" evidence="6">
    <location>
        <begin position="1256"/>
        <end position="1286"/>
    </location>
</feature>
<dbReference type="PROSITE" id="PS50112">
    <property type="entry name" value="PAS"/>
    <property type="match status" value="1"/>
</dbReference>
<feature type="domain" description="PAS" evidence="9">
    <location>
        <begin position="1140"/>
        <end position="1210"/>
    </location>
</feature>
<evidence type="ECO:0000313" key="10">
    <source>
        <dbReference type="EMBL" id="MEJ8473626.1"/>
    </source>
</evidence>
<sequence>MNNQLQQFMEICAAPELAGLCDDKRAAWVWSADGSKILWANAAGAAFFSVSKLSGLAQLAGLNRSPARTHITRIAASGPTDRMTIDRLRFYRGLRVMLLTCQCRRLSLSDGSDAALILCGDQGHCLSDAPLPAFLDLLSNENHSAFVMDEGELKLQSGTLQGTPETLSLPEDQPCLFGPLALADDLHDGGISLIGENQQLIVLENSVVPDASDLPDVYGDAANDPAPVALEDAETVDEPDLPDLTVTPSISNVAVQPDDDMDQEILTPTPIETDPLVAEEEPTSEPFSSQAAASLPPLQMPASGWARAQDLAEAQDDDTLNESDSQSDETALTDDGNAGEMPLEEDNDLDVPPLARESEDSSLDAPTFHFTQRRRPIRFAWKMDIDQRFTFISEEFGETLGPISADVVGLTWTEVAKQFDLDVTGSISRALDRRDTWSGKTVDWPVTGTPVRVPVDMAALPAFDRDREFEGYRGFGVCRTADALDDPTSSLTRAPVGLATVDAAEDTSEALVVSLSEDSSAGEQTSDPVIEAMGDVGTDAISGEAVLLPDLTEPEQASEAYIDPVPDVIALTDETDATDLSNPEPEDHLETVEQTDLIEDSTTEHTLDESPLIEVGATAEEELTHTPEPVSDPVNRADELREAPKAPLEGRTLLGASTEALLGAFNFKMAKKQQPEDLKPDHQAMADSIPLFSETTEAGTSTEPVSQAEDMASEVEAEVLSDDLNDVSNDARTDIPADDHTSNSAGTVDEGPVQPDEINSEIDQTDEASEPATDQDTLANPETLTGISGTAPLKPREIEKAVKTLAKDYGRKVQNELPLTPANTESLKPSETQDLIAAEDDTQDNNFHELPHPEDDTSIAPLDKDAVSVEETQSLEDVPVTQDELSGSQPFDDHTIAGTADLSLIAGENDNGPRQKEDEATAKDEFDTPVPTDDGKVVSINRKPQLVPVDTSRLSRPEKAAFRKIAEALGARLEGDIDDGEDELDEELQNELDRVNLPPQAGPIDPRLLDRLPIGIAIAHDRDVLYANDTLFDLLGYADLKALTEAGGLEAVFVEDDDDDAWPDADGMEGTVDGTLKVRLAGGGVRAVDARMHTVPWNGSRGLMISITERNTVKQDVVPPLAVIGTSEQKSTALQKAEDRISELDTILETATDGVLVLDQHGTILKVNRSAEALFGASRSDIEGAPLTDYLAPESHRSAADYLDGLSRNGVASILNDGREVLGRVSAGGLIPLFMTIGRVSTSVDDQKFCAVLRDITQWKTAEEELTQAKRQAENASSQKSDFLAKISHEIRTPLNAIIGFSEVMMEERFGPIGNERYKEYLKDIRTSGSHIMSLINDLLDLSKIEAGKMELRFSAVSANDVISECVALLQPQANRDRVIIRASLPDSVPSVVADQRSLRQIVLNLLSNAIKFNKSGGQVIVSTSLEDSGEVVLRVRDTGTGMSAKDLTAALEPFRQVHTARHGGGTGLGLPLTKALVEANRAGFQIDSTPEQGTLVEIRFPSQRVLAE</sequence>
<keyword evidence="6" id="KW-0175">Coiled coil</keyword>
<evidence type="ECO:0000256" key="3">
    <source>
        <dbReference type="ARBA" id="ARBA00022553"/>
    </source>
</evidence>
<comment type="caution">
    <text evidence="10">The sequence shown here is derived from an EMBL/GenBank/DDBJ whole genome shotgun (WGS) entry which is preliminary data.</text>
</comment>
<dbReference type="InterPro" id="IPR005467">
    <property type="entry name" value="His_kinase_dom"/>
</dbReference>
<organism evidence="10 11">
    <name type="scientific">Roseibium algae</name>
    <dbReference type="NCBI Taxonomy" id="3123038"/>
    <lineage>
        <taxon>Bacteria</taxon>
        <taxon>Pseudomonadati</taxon>
        <taxon>Pseudomonadota</taxon>
        <taxon>Alphaproteobacteria</taxon>
        <taxon>Hyphomicrobiales</taxon>
        <taxon>Stappiaceae</taxon>
        <taxon>Roseibium</taxon>
    </lineage>
</organism>
<accession>A0ABU8TIS6</accession>
<dbReference type="InterPro" id="IPR036097">
    <property type="entry name" value="HisK_dim/P_sf"/>
</dbReference>
<dbReference type="GO" id="GO:0005524">
    <property type="term" value="F:ATP binding"/>
    <property type="evidence" value="ECO:0007669"/>
    <property type="project" value="UniProtKB-KW"/>
</dbReference>
<dbReference type="PROSITE" id="PS50109">
    <property type="entry name" value="HIS_KIN"/>
    <property type="match status" value="1"/>
</dbReference>
<dbReference type="InterPro" id="IPR003661">
    <property type="entry name" value="HisK_dim/P_dom"/>
</dbReference>
<keyword evidence="10" id="KW-0547">Nucleotide-binding</keyword>
<dbReference type="PANTHER" id="PTHR43047:SF72">
    <property type="entry name" value="OSMOSENSING HISTIDINE PROTEIN KINASE SLN1"/>
    <property type="match status" value="1"/>
</dbReference>